<organism evidence="3 4">
    <name type="scientific">Durusdinium trenchii</name>
    <dbReference type="NCBI Taxonomy" id="1381693"/>
    <lineage>
        <taxon>Eukaryota</taxon>
        <taxon>Sar</taxon>
        <taxon>Alveolata</taxon>
        <taxon>Dinophyceae</taxon>
        <taxon>Suessiales</taxon>
        <taxon>Symbiodiniaceae</taxon>
        <taxon>Durusdinium</taxon>
    </lineage>
</organism>
<dbReference type="SUPFAM" id="SSF46934">
    <property type="entry name" value="UBA-like"/>
    <property type="match status" value="1"/>
</dbReference>
<dbReference type="Gene3D" id="1.10.8.10">
    <property type="entry name" value="DNA helicase RuvA subunit, C-terminal domain"/>
    <property type="match status" value="1"/>
</dbReference>
<dbReference type="InterPro" id="IPR009060">
    <property type="entry name" value="UBA-like_sf"/>
</dbReference>
<dbReference type="PROSITE" id="PS50030">
    <property type="entry name" value="UBA"/>
    <property type="match status" value="1"/>
</dbReference>
<sequence length="176" mass="19897">GGLPKGWTRLRGRPPLVRLRRLREATPLLGQSWLGSNHCTLQPEARSVREAREVRRVPCRAYDPIEKLLSMGVDKDSARAALSAVGGDVEKAMRLVLEDSKAHVSREACDWEFEGDKGWVPFDPESDGILQAAVDQGKEACELRFNRQRYLVDFTSLTQLNLTTQRSRRIRRRSGA</sequence>
<dbReference type="EMBL" id="CAXAMM010001970">
    <property type="protein sequence ID" value="CAK8994157.1"/>
    <property type="molecule type" value="Genomic_DNA"/>
</dbReference>
<dbReference type="Pfam" id="PF02825">
    <property type="entry name" value="WWE"/>
    <property type="match status" value="1"/>
</dbReference>
<evidence type="ECO:0008006" key="5">
    <source>
        <dbReference type="Google" id="ProtNLM"/>
    </source>
</evidence>
<evidence type="ECO:0000259" key="1">
    <source>
        <dbReference type="PROSITE" id="PS50030"/>
    </source>
</evidence>
<feature type="non-terminal residue" evidence="3">
    <location>
        <position position="176"/>
    </location>
</feature>
<evidence type="ECO:0000259" key="2">
    <source>
        <dbReference type="PROSITE" id="PS50918"/>
    </source>
</evidence>
<feature type="non-terminal residue" evidence="3">
    <location>
        <position position="1"/>
    </location>
</feature>
<accession>A0ABP0HWY8</accession>
<name>A0ABP0HWY8_9DINO</name>
<keyword evidence="4" id="KW-1185">Reference proteome</keyword>
<gene>
    <name evidence="3" type="ORF">SCF082_LOCUS3819</name>
</gene>
<dbReference type="InterPro" id="IPR015940">
    <property type="entry name" value="UBA"/>
</dbReference>
<dbReference type="InterPro" id="IPR037197">
    <property type="entry name" value="WWE_dom_sf"/>
</dbReference>
<reference evidence="3 4" key="1">
    <citation type="submission" date="2024-02" db="EMBL/GenBank/DDBJ databases">
        <authorList>
            <person name="Chen Y."/>
            <person name="Shah S."/>
            <person name="Dougan E. K."/>
            <person name="Thang M."/>
            <person name="Chan C."/>
        </authorList>
    </citation>
    <scope>NUCLEOTIDE SEQUENCE [LARGE SCALE GENOMIC DNA]</scope>
</reference>
<evidence type="ECO:0000313" key="4">
    <source>
        <dbReference type="Proteomes" id="UP001642464"/>
    </source>
</evidence>
<feature type="domain" description="UBA" evidence="1">
    <location>
        <begin position="65"/>
        <end position="99"/>
    </location>
</feature>
<feature type="domain" description="WWE" evidence="2">
    <location>
        <begin position="96"/>
        <end position="172"/>
    </location>
</feature>
<dbReference type="InterPro" id="IPR018123">
    <property type="entry name" value="WWE-dom_subgr"/>
</dbReference>
<dbReference type="InterPro" id="IPR004170">
    <property type="entry name" value="WWE_dom"/>
</dbReference>
<dbReference type="SMART" id="SM00678">
    <property type="entry name" value="WWE"/>
    <property type="match status" value="1"/>
</dbReference>
<dbReference type="Proteomes" id="UP001642464">
    <property type="component" value="Unassembled WGS sequence"/>
</dbReference>
<evidence type="ECO:0000313" key="3">
    <source>
        <dbReference type="EMBL" id="CAK8994157.1"/>
    </source>
</evidence>
<dbReference type="Gene3D" id="3.30.720.50">
    <property type="match status" value="1"/>
</dbReference>
<dbReference type="PROSITE" id="PS50918">
    <property type="entry name" value="WWE"/>
    <property type="match status" value="1"/>
</dbReference>
<protein>
    <recommendedName>
        <fullName evidence="5">RING-type E3 ubiquitin transferase</fullName>
    </recommendedName>
</protein>
<proteinExistence type="predicted"/>
<dbReference type="SUPFAM" id="SSF117839">
    <property type="entry name" value="WWE domain"/>
    <property type="match status" value="1"/>
</dbReference>
<comment type="caution">
    <text evidence="3">The sequence shown here is derived from an EMBL/GenBank/DDBJ whole genome shotgun (WGS) entry which is preliminary data.</text>
</comment>